<dbReference type="InterPro" id="IPR016032">
    <property type="entry name" value="Sig_transdc_resp-reg_C-effctor"/>
</dbReference>
<feature type="domain" description="HTH luxR-type" evidence="1">
    <location>
        <begin position="456"/>
        <end position="521"/>
    </location>
</feature>
<dbReference type="RefSeq" id="WP_201368804.1">
    <property type="nucleotide sequence ID" value="NZ_BNJG01000001.1"/>
</dbReference>
<dbReference type="PROSITE" id="PS51832">
    <property type="entry name" value="HD_GYP"/>
    <property type="match status" value="1"/>
</dbReference>
<dbReference type="CDD" id="cd06170">
    <property type="entry name" value="LuxR_C_like"/>
    <property type="match status" value="1"/>
</dbReference>
<dbReference type="Pfam" id="PF13487">
    <property type="entry name" value="HD_5"/>
    <property type="match status" value="2"/>
</dbReference>
<accession>A0ABQ3UGK2</accession>
<name>A0ABQ3UGK2_9CHLR</name>
<dbReference type="SMART" id="SM00421">
    <property type="entry name" value="HTH_LUXR"/>
    <property type="match status" value="1"/>
</dbReference>
<evidence type="ECO:0000259" key="1">
    <source>
        <dbReference type="PROSITE" id="PS50043"/>
    </source>
</evidence>
<gene>
    <name evidence="3" type="ORF">KSB_03110</name>
</gene>
<dbReference type="InterPro" id="IPR036388">
    <property type="entry name" value="WH-like_DNA-bd_sf"/>
</dbReference>
<dbReference type="PANTHER" id="PTHR45228">
    <property type="entry name" value="CYCLIC DI-GMP PHOSPHODIESTERASE TM_0186-RELATED"/>
    <property type="match status" value="1"/>
</dbReference>
<dbReference type="InterPro" id="IPR037522">
    <property type="entry name" value="HD_GYP_dom"/>
</dbReference>
<evidence type="ECO:0000313" key="3">
    <source>
        <dbReference type="EMBL" id="GHO51836.1"/>
    </source>
</evidence>
<dbReference type="PROSITE" id="PS50043">
    <property type="entry name" value="HTH_LUXR_2"/>
    <property type="match status" value="1"/>
</dbReference>
<reference evidence="3 4" key="1">
    <citation type="journal article" date="2021" name="Int. J. Syst. Evol. Microbiol.">
        <title>Reticulibacter mediterranei gen. nov., sp. nov., within the new family Reticulibacteraceae fam. nov., and Ktedonospora formicarum gen. nov., sp. nov., Ktedonobacter robiniae sp. nov., Dictyobacter formicarum sp. nov. and Dictyobacter arantiisoli sp. nov., belonging to the class Ktedonobacteria.</title>
        <authorList>
            <person name="Yabe S."/>
            <person name="Zheng Y."/>
            <person name="Wang C.M."/>
            <person name="Sakai Y."/>
            <person name="Abe K."/>
            <person name="Yokota A."/>
            <person name="Donadio S."/>
            <person name="Cavaletti L."/>
            <person name="Monciardini P."/>
        </authorList>
    </citation>
    <scope>NUCLEOTIDE SEQUENCE [LARGE SCALE GENOMIC DNA]</scope>
    <source>
        <strain evidence="3 4">SOSP1-30</strain>
    </source>
</reference>
<dbReference type="SUPFAM" id="SSF109604">
    <property type="entry name" value="HD-domain/PDEase-like"/>
    <property type="match status" value="2"/>
</dbReference>
<dbReference type="InterPro" id="IPR000792">
    <property type="entry name" value="Tscrpt_reg_LuxR_C"/>
</dbReference>
<dbReference type="InterPro" id="IPR003607">
    <property type="entry name" value="HD/PDEase_dom"/>
</dbReference>
<dbReference type="Proteomes" id="UP000654345">
    <property type="component" value="Unassembled WGS sequence"/>
</dbReference>
<dbReference type="Pfam" id="PF00196">
    <property type="entry name" value="GerE"/>
    <property type="match status" value="1"/>
</dbReference>
<dbReference type="SMART" id="SM00471">
    <property type="entry name" value="HDc"/>
    <property type="match status" value="1"/>
</dbReference>
<dbReference type="Gene3D" id="1.10.3210.10">
    <property type="entry name" value="Hypothetical protein af1432"/>
    <property type="match status" value="2"/>
</dbReference>
<dbReference type="Gene3D" id="1.10.10.10">
    <property type="entry name" value="Winged helix-like DNA-binding domain superfamily/Winged helix DNA-binding domain"/>
    <property type="match status" value="1"/>
</dbReference>
<comment type="caution">
    <text evidence="3">The sequence shown here is derived from an EMBL/GenBank/DDBJ whole genome shotgun (WGS) entry which is preliminary data.</text>
</comment>
<keyword evidence="4" id="KW-1185">Reference proteome</keyword>
<dbReference type="EMBL" id="BNJG01000001">
    <property type="protein sequence ID" value="GHO51836.1"/>
    <property type="molecule type" value="Genomic_DNA"/>
</dbReference>
<dbReference type="PRINTS" id="PR00038">
    <property type="entry name" value="HTHLUXR"/>
</dbReference>
<protein>
    <submittedName>
        <fullName evidence="3">Metal-dependent phosphohydrolase</fullName>
    </submittedName>
</protein>
<dbReference type="CDD" id="cd00077">
    <property type="entry name" value="HDc"/>
    <property type="match status" value="2"/>
</dbReference>
<dbReference type="PROSITE" id="PS00622">
    <property type="entry name" value="HTH_LUXR_1"/>
    <property type="match status" value="1"/>
</dbReference>
<organism evidence="3 4">
    <name type="scientific">Ktedonobacter robiniae</name>
    <dbReference type="NCBI Taxonomy" id="2778365"/>
    <lineage>
        <taxon>Bacteria</taxon>
        <taxon>Bacillati</taxon>
        <taxon>Chloroflexota</taxon>
        <taxon>Ktedonobacteria</taxon>
        <taxon>Ktedonobacterales</taxon>
        <taxon>Ktedonobacteraceae</taxon>
        <taxon>Ktedonobacter</taxon>
    </lineage>
</organism>
<sequence length="523" mass="57574">MVENKRSDENLATLLCALSFATGMGFGEDMEHGLKSAHLGLQLACALRLSPDIQEAVFYGALLKDVGCTACSAGISAFFPDDEQVPRADFMLVDPSQLHEMLGWLSRNVPLDARFPSRVTKLFSFIAQCGPVIREAMRGHCEVAELFARRLGFPETVQHTLRFQWERWDGKGLAYSLKASEIPLPARILHLAQVMELTASVGGTAAARTLAREKQGTRFDPDIVEAFLHLTPSDQGGDDPEHTITREAIIKMRPYTSADAVTTDRKEDVCQALADFVDGKTPGTWHHSQLVAQVAEDIGKQLALTPGELYTLKCSALVHDIGKVATPFGILVKGARRSQSEWEIYRLHSYYTQRVLEQVAPLRDLAPIAASHHEWVNGQGYHRQLQGEQIPLAGRILAVANTYVHTTQEGQHHKEQPSRVLASMSACVGTQLDTACYEALVASLQVGDTGKKVAPKRSQATDLTQREIEVVRLLTQGQNTPQIARTLSISKKTVEHHLAHIYTKFGVSCRTAAVAYAVQQNLV</sequence>
<dbReference type="SUPFAM" id="SSF46894">
    <property type="entry name" value="C-terminal effector domain of the bipartite response regulators"/>
    <property type="match status" value="1"/>
</dbReference>
<dbReference type="InterPro" id="IPR052020">
    <property type="entry name" value="Cyclic_di-GMP/3'3'-cGAMP_PDE"/>
</dbReference>
<feature type="domain" description="HD-GYP" evidence="2">
    <location>
        <begin position="262"/>
        <end position="456"/>
    </location>
</feature>
<evidence type="ECO:0000259" key="2">
    <source>
        <dbReference type="PROSITE" id="PS51832"/>
    </source>
</evidence>
<proteinExistence type="predicted"/>
<evidence type="ECO:0000313" key="4">
    <source>
        <dbReference type="Proteomes" id="UP000654345"/>
    </source>
</evidence>